<dbReference type="EMBL" id="OV696697">
    <property type="protein sequence ID" value="CAH1241736.1"/>
    <property type="molecule type" value="Genomic_DNA"/>
</dbReference>
<dbReference type="PANTHER" id="PTHR31751:SF7">
    <property type="entry name" value="THAP-TYPE DOMAIN-CONTAINING PROTEIN"/>
    <property type="match status" value="1"/>
</dbReference>
<gene>
    <name evidence="2" type="primary">Hypp6405</name>
    <name evidence="2" type="ORF">BLAG_LOCUS5227</name>
</gene>
<dbReference type="AlphaFoldDB" id="A0A8J9YU08"/>
<evidence type="ECO:0000256" key="1">
    <source>
        <dbReference type="SAM" id="MobiDB-lite"/>
    </source>
</evidence>
<protein>
    <submittedName>
        <fullName evidence="2">Hypp6405 protein</fullName>
    </submittedName>
</protein>
<feature type="region of interest" description="Disordered" evidence="1">
    <location>
        <begin position="157"/>
        <end position="212"/>
    </location>
</feature>
<accession>A0A8J9YU08</accession>
<proteinExistence type="predicted"/>
<evidence type="ECO:0000313" key="2">
    <source>
        <dbReference type="EMBL" id="CAH1241736.1"/>
    </source>
</evidence>
<keyword evidence="3" id="KW-1185">Reference proteome</keyword>
<feature type="region of interest" description="Disordered" evidence="1">
    <location>
        <begin position="66"/>
        <end position="116"/>
    </location>
</feature>
<dbReference type="Proteomes" id="UP000838412">
    <property type="component" value="Chromosome 12"/>
</dbReference>
<feature type="compositionally biased region" description="Basic residues" evidence="1">
    <location>
        <begin position="67"/>
        <end position="77"/>
    </location>
</feature>
<evidence type="ECO:0000313" key="3">
    <source>
        <dbReference type="Proteomes" id="UP000838412"/>
    </source>
</evidence>
<name>A0A8J9YU08_BRALA</name>
<sequence>MRTEPKRFFLGNSRQVPAAARDVMFQEVTNKMADMIECHDATEVDKSTTTSAKRKPGRQRSLFTPAKKQKTRDRLKARVNAATEVDKSTTTTTAKRKRGRQRYLSTPAKKQKTRDRLKARVYLGKAHEDWIKLKKELKLQSDSDLARHLLDSFKSKSTTINTAPRSSSTTNHQDAPRSSSPQTISEPPSFEFENVSGVDEFSDSDSMSSLVVSHPADEKEINALENTQISVEFDSEDGECSEEEDGDDYQYFDDIDKDPDYIPSATIRTVSTILGQNIETYGVITPEEEVYDHARPVGVEDEGDDTTSFPDEIKVNHSEDIKEEQCFIVYKKNLLQLVTFLQQPAEKMKCTVKNCTCMGCPEPVAKSIGTGMVLKWYCGGDHLLWKWCSQPRFKYGMQGGDFMLSSSILLSGNNYGKVSLLCKFMNLGCVCDTTFRKIQLQYCVPVIDTFWQRRLQVLINELKQREEVVLLGDGRMDSPGHSAQYCTYTALDERTRAIVAVEVVDKRETDRKSSIMEKRGFEKAMDKLLEADVPVKEVCTDAHPQIGALMNPDKGKYGQMDISHSLDVWHGAKNLMKKLLAAGQEKGCTDLKQWTRDIINHFWWCCNKTNTYEDFIARWTGVLHHVCNEHRWALGCCEHLPITEETPRLKTWLVRGSLPHKKLSEILLNPRWLKTAHKFLRFRTTSDLESFQNHVLMYASKRYAFSPPVYEARCKLAALDYNEHKDRAVWVTKDGDIKYKRRFQKKSDRWSIYVPREPKTYNYIQDLQAEIVDARIDSNKGMSRTQPMSASDPRRLGTLARVAPVPTNDLVREHRSRSDMSAENSLL</sequence>
<feature type="compositionally biased region" description="Polar residues" evidence="1">
    <location>
        <begin position="157"/>
        <end position="186"/>
    </location>
</feature>
<dbReference type="PANTHER" id="PTHR31751">
    <property type="entry name" value="SI:CH211-108C17.2-RELATED-RELATED"/>
    <property type="match status" value="1"/>
</dbReference>
<organism evidence="2 3">
    <name type="scientific">Branchiostoma lanceolatum</name>
    <name type="common">Common lancelet</name>
    <name type="synonym">Amphioxus lanceolatum</name>
    <dbReference type="NCBI Taxonomy" id="7740"/>
    <lineage>
        <taxon>Eukaryota</taxon>
        <taxon>Metazoa</taxon>
        <taxon>Chordata</taxon>
        <taxon>Cephalochordata</taxon>
        <taxon>Leptocardii</taxon>
        <taxon>Amphioxiformes</taxon>
        <taxon>Branchiostomatidae</taxon>
        <taxon>Branchiostoma</taxon>
    </lineage>
</organism>
<dbReference type="OrthoDB" id="10021186at2759"/>
<reference evidence="2" key="1">
    <citation type="submission" date="2022-01" db="EMBL/GenBank/DDBJ databases">
        <authorList>
            <person name="Braso-Vives M."/>
        </authorList>
    </citation>
    <scope>NUCLEOTIDE SEQUENCE</scope>
</reference>